<accession>A5B6W1</accession>
<feature type="transmembrane region" description="Helical" evidence="1">
    <location>
        <begin position="119"/>
        <end position="140"/>
    </location>
</feature>
<evidence type="ECO:0000256" key="1">
    <source>
        <dbReference type="SAM" id="Phobius"/>
    </source>
</evidence>
<feature type="transmembrane region" description="Helical" evidence="1">
    <location>
        <begin position="152"/>
        <end position="172"/>
    </location>
</feature>
<evidence type="ECO:0000313" key="2">
    <source>
        <dbReference type="EMBL" id="CAN63207.1"/>
    </source>
</evidence>
<dbReference type="EMBL" id="AM448745">
    <property type="protein sequence ID" value="CAN63207.1"/>
    <property type="molecule type" value="Genomic_DNA"/>
</dbReference>
<keyword evidence="1" id="KW-1133">Transmembrane helix</keyword>
<keyword evidence="1" id="KW-0472">Membrane</keyword>
<sequence length="176" mass="19304">MGPSRKHALTIKLPLSLNFMSHVVSVDGPVYSMHSDPDGIVSRDMVLGTLKQPITPALLRLIDHTLVKCGGEGHNLELLRNFKIPENCMEDAKEATIGTMEMVHPIFDWRRALSTIVRLLVEGTFFGLFSWILSLGLWTVSNRGRMEGSSALTISSLVNPVSATIGPIVIILRGQS</sequence>
<keyword evidence="1" id="KW-0812">Transmembrane</keyword>
<dbReference type="ExpressionAtlas" id="A5B6W1">
    <property type="expression patterns" value="baseline and differential"/>
</dbReference>
<gene>
    <name evidence="2" type="ORF">VITISV_010619</name>
</gene>
<protein>
    <submittedName>
        <fullName evidence="2">Uncharacterized protein</fullName>
    </submittedName>
</protein>
<name>A5B6W1_VITVI</name>
<dbReference type="AlphaFoldDB" id="A5B6W1"/>
<organism evidence="2">
    <name type="scientific">Vitis vinifera</name>
    <name type="common">Grape</name>
    <dbReference type="NCBI Taxonomy" id="29760"/>
    <lineage>
        <taxon>Eukaryota</taxon>
        <taxon>Viridiplantae</taxon>
        <taxon>Streptophyta</taxon>
        <taxon>Embryophyta</taxon>
        <taxon>Tracheophyta</taxon>
        <taxon>Spermatophyta</taxon>
        <taxon>Magnoliopsida</taxon>
        <taxon>eudicotyledons</taxon>
        <taxon>Gunneridae</taxon>
        <taxon>Pentapetalae</taxon>
        <taxon>rosids</taxon>
        <taxon>Vitales</taxon>
        <taxon>Vitaceae</taxon>
        <taxon>Viteae</taxon>
        <taxon>Vitis</taxon>
    </lineage>
</organism>
<reference evidence="2" key="1">
    <citation type="journal article" date="2007" name="PLoS ONE">
        <title>The first genome sequence of an elite grapevine cultivar (Pinot noir Vitis vinifera L.): coping with a highly heterozygous genome.</title>
        <authorList>
            <person name="Velasco R."/>
            <person name="Zharkikh A."/>
            <person name="Troggio M."/>
            <person name="Cartwright D.A."/>
            <person name="Cestaro A."/>
            <person name="Pruss D."/>
            <person name="Pindo M."/>
            <person name="FitzGerald L.M."/>
            <person name="Vezzulli S."/>
            <person name="Reid J."/>
            <person name="Malacarne G."/>
            <person name="Iliev D."/>
            <person name="Coppola G."/>
            <person name="Wardell B."/>
            <person name="Micheletti D."/>
            <person name="Macalma T."/>
            <person name="Facci M."/>
            <person name="Mitchell J.T."/>
            <person name="Perazzolli M."/>
            <person name="Eldredge G."/>
            <person name="Gatto P."/>
            <person name="Oyzerski R."/>
            <person name="Moretto M."/>
            <person name="Gutin N."/>
            <person name="Stefanini M."/>
            <person name="Chen Y."/>
            <person name="Segala C."/>
            <person name="Davenport C."/>
            <person name="Dematte L."/>
            <person name="Mraz A."/>
            <person name="Battilana J."/>
            <person name="Stormo K."/>
            <person name="Costa F."/>
            <person name="Tao Q."/>
            <person name="Si-Ammour A."/>
            <person name="Harkins T."/>
            <person name="Lackey A."/>
            <person name="Perbost C."/>
            <person name="Taillon B."/>
            <person name="Stella A."/>
            <person name="Solovyev V."/>
            <person name="Fawcett J.A."/>
            <person name="Sterck L."/>
            <person name="Vandepoele K."/>
            <person name="Grando S.M."/>
            <person name="Toppo S."/>
            <person name="Moser C."/>
            <person name="Lanchbury J."/>
            <person name="Bogden R."/>
            <person name="Skolnick M."/>
            <person name="Sgaramella V."/>
            <person name="Bhatnagar S.K."/>
            <person name="Fontana P."/>
            <person name="Gutin A."/>
            <person name="Van de Peer Y."/>
            <person name="Salamini F."/>
            <person name="Viola R."/>
        </authorList>
    </citation>
    <scope>NUCLEOTIDE SEQUENCE</scope>
</reference>
<proteinExistence type="predicted"/>